<dbReference type="InterPro" id="IPR005632">
    <property type="entry name" value="Chaperone_Skp"/>
</dbReference>
<dbReference type="InterPro" id="IPR024930">
    <property type="entry name" value="Skp_dom_sf"/>
</dbReference>
<dbReference type="OrthoDB" id="1493480at2"/>
<dbReference type="Gene3D" id="3.30.910.20">
    <property type="entry name" value="Skp domain"/>
    <property type="match status" value="1"/>
</dbReference>
<evidence type="ECO:0000313" key="5">
    <source>
        <dbReference type="Proteomes" id="UP000036520"/>
    </source>
</evidence>
<reference evidence="4 5" key="1">
    <citation type="submission" date="2015-07" db="EMBL/GenBank/DDBJ databases">
        <authorList>
            <person name="Kim K.M."/>
        </authorList>
    </citation>
    <scope>NUCLEOTIDE SEQUENCE [LARGE SCALE GENOMIC DNA]</scope>
    <source>
        <strain evidence="4 5">KCTC 12363</strain>
    </source>
</reference>
<dbReference type="Proteomes" id="UP000036520">
    <property type="component" value="Chromosome"/>
</dbReference>
<dbReference type="GO" id="GO:0005829">
    <property type="term" value="C:cytosol"/>
    <property type="evidence" value="ECO:0007669"/>
    <property type="project" value="TreeGrafter"/>
</dbReference>
<feature type="chain" id="PRO_5005207976" description="Outer membrane chaperone Skp (OmpH)" evidence="3">
    <location>
        <begin position="24"/>
        <end position="168"/>
    </location>
</feature>
<dbReference type="KEGG" id="camu:CA2015_1400"/>
<keyword evidence="2 3" id="KW-0732">Signal</keyword>
<dbReference type="EMBL" id="CP012040">
    <property type="protein sequence ID" value="AKP50840.1"/>
    <property type="molecule type" value="Genomic_DNA"/>
</dbReference>
<dbReference type="PANTHER" id="PTHR35089:SF1">
    <property type="entry name" value="CHAPERONE PROTEIN SKP"/>
    <property type="match status" value="1"/>
</dbReference>
<organism evidence="4 5">
    <name type="scientific">Cyclobacterium amurskyense</name>
    <dbReference type="NCBI Taxonomy" id="320787"/>
    <lineage>
        <taxon>Bacteria</taxon>
        <taxon>Pseudomonadati</taxon>
        <taxon>Bacteroidota</taxon>
        <taxon>Cytophagia</taxon>
        <taxon>Cytophagales</taxon>
        <taxon>Cyclobacteriaceae</taxon>
        <taxon>Cyclobacterium</taxon>
    </lineage>
</organism>
<dbReference type="Pfam" id="PF03938">
    <property type="entry name" value="OmpH"/>
    <property type="match status" value="1"/>
</dbReference>
<dbReference type="PANTHER" id="PTHR35089">
    <property type="entry name" value="CHAPERONE PROTEIN SKP"/>
    <property type="match status" value="1"/>
</dbReference>
<dbReference type="SMART" id="SM00935">
    <property type="entry name" value="OmpH"/>
    <property type="match status" value="1"/>
</dbReference>
<dbReference type="GO" id="GO:0051082">
    <property type="term" value="F:unfolded protein binding"/>
    <property type="evidence" value="ECO:0007669"/>
    <property type="project" value="InterPro"/>
</dbReference>
<comment type="similarity">
    <text evidence="1">Belongs to the Skp family.</text>
</comment>
<name>A0A0H4PCH6_9BACT</name>
<keyword evidence="5" id="KW-1185">Reference proteome</keyword>
<dbReference type="SUPFAM" id="SSF111384">
    <property type="entry name" value="OmpH-like"/>
    <property type="match status" value="1"/>
</dbReference>
<evidence type="ECO:0000256" key="3">
    <source>
        <dbReference type="SAM" id="SignalP"/>
    </source>
</evidence>
<evidence type="ECO:0000256" key="1">
    <source>
        <dbReference type="ARBA" id="ARBA00009091"/>
    </source>
</evidence>
<sequence>MFQFKLSFAVIGFWLLTATSINAQSFAYVNTSEILAETPALEQAERNLEAFQKQLQEKSQVMVEIFQAKVLDLEDKIAKGEITPVEKRNQTELLQKEQQNIGKFEQEMVSTLQDKRDELIQPIYDRINEAIKLVAQEQGYNAIFDQQSLLFAEESIDVTALVKAKLGI</sequence>
<evidence type="ECO:0000256" key="2">
    <source>
        <dbReference type="ARBA" id="ARBA00022729"/>
    </source>
</evidence>
<proteinExistence type="inferred from homology"/>
<accession>A0A0H4PCH6</accession>
<evidence type="ECO:0000313" key="4">
    <source>
        <dbReference type="EMBL" id="AKP50840.1"/>
    </source>
</evidence>
<dbReference type="PATRIC" id="fig|320787.5.peg.1542"/>
<dbReference type="GO" id="GO:0050821">
    <property type="term" value="P:protein stabilization"/>
    <property type="evidence" value="ECO:0007669"/>
    <property type="project" value="TreeGrafter"/>
</dbReference>
<dbReference type="AlphaFoldDB" id="A0A0H4PCH6"/>
<evidence type="ECO:0008006" key="6">
    <source>
        <dbReference type="Google" id="ProtNLM"/>
    </source>
</evidence>
<gene>
    <name evidence="4" type="ORF">CA2015_1400</name>
</gene>
<dbReference type="STRING" id="320787.CA2015_1400"/>
<protein>
    <recommendedName>
        <fullName evidence="6">Outer membrane chaperone Skp (OmpH)</fullName>
    </recommendedName>
</protein>
<feature type="signal peptide" evidence="3">
    <location>
        <begin position="1"/>
        <end position="23"/>
    </location>
</feature>
<dbReference type="RefSeq" id="WP_048641250.1">
    <property type="nucleotide sequence ID" value="NZ_CAXBGM010000061.1"/>
</dbReference>